<evidence type="ECO:0000313" key="4">
    <source>
        <dbReference type="Proteomes" id="UP000694941"/>
    </source>
</evidence>
<evidence type="ECO:0000313" key="5">
    <source>
        <dbReference type="RefSeq" id="XP_022241087.1"/>
    </source>
</evidence>
<dbReference type="PROSITE" id="PS51791">
    <property type="entry name" value="HSAC2"/>
    <property type="match status" value="1"/>
</dbReference>
<dbReference type="GeneID" id="106459003"/>
<dbReference type="InterPro" id="IPR002013">
    <property type="entry name" value="SAC_dom"/>
</dbReference>
<dbReference type="Pfam" id="PF12456">
    <property type="entry name" value="hSac2"/>
    <property type="match status" value="1"/>
</dbReference>
<dbReference type="InterPro" id="IPR034753">
    <property type="entry name" value="hSac2"/>
</dbReference>
<evidence type="ECO:0000256" key="1">
    <source>
        <dbReference type="SAM" id="MobiDB-lite"/>
    </source>
</evidence>
<organism evidence="4 5">
    <name type="scientific">Limulus polyphemus</name>
    <name type="common">Atlantic horseshoe crab</name>
    <dbReference type="NCBI Taxonomy" id="6850"/>
    <lineage>
        <taxon>Eukaryota</taxon>
        <taxon>Metazoa</taxon>
        <taxon>Ecdysozoa</taxon>
        <taxon>Arthropoda</taxon>
        <taxon>Chelicerata</taxon>
        <taxon>Merostomata</taxon>
        <taxon>Xiphosura</taxon>
        <taxon>Limulidae</taxon>
        <taxon>Limulus</taxon>
    </lineage>
</organism>
<dbReference type="RefSeq" id="XP_022241087.1">
    <property type="nucleotide sequence ID" value="XM_022385379.1"/>
</dbReference>
<dbReference type="InterPro" id="IPR022158">
    <property type="entry name" value="Inositol_phosphatase"/>
</dbReference>
<dbReference type="PANTHER" id="PTHR45662:SF8">
    <property type="entry name" value="PHOSPHATIDYLINOSITIDE PHOSPHATASE SAC2"/>
    <property type="match status" value="1"/>
</dbReference>
<feature type="domain" description="SAC" evidence="2">
    <location>
        <begin position="166"/>
        <end position="525"/>
    </location>
</feature>
<protein>
    <submittedName>
        <fullName evidence="5">Phosphatidylinositide phosphatase SAC2-like</fullName>
    </submittedName>
</protein>
<dbReference type="PANTHER" id="PTHR45662">
    <property type="entry name" value="PHOSPHATIDYLINOSITIDE PHOSPHATASE SAC1"/>
    <property type="match status" value="1"/>
</dbReference>
<dbReference type="PROSITE" id="PS50275">
    <property type="entry name" value="SAC"/>
    <property type="match status" value="1"/>
</dbReference>
<dbReference type="Proteomes" id="UP000694941">
    <property type="component" value="Unplaced"/>
</dbReference>
<feature type="region of interest" description="Disordered" evidence="1">
    <location>
        <begin position="873"/>
        <end position="895"/>
    </location>
</feature>
<dbReference type="Pfam" id="PF02383">
    <property type="entry name" value="Syja_N"/>
    <property type="match status" value="1"/>
</dbReference>
<reference evidence="5" key="1">
    <citation type="submission" date="2025-08" db="UniProtKB">
        <authorList>
            <consortium name="RefSeq"/>
        </authorList>
    </citation>
    <scope>IDENTIFICATION</scope>
    <source>
        <tissue evidence="5">Muscle</tissue>
    </source>
</reference>
<sequence>MELFMNNEYYIIVDGGHTLWCSRIDGTLTPRLNSDDLSSLKETSCLGVIYGIVGKFQVHPDCKRLIVIRQKALVGQLLDTHNIYKIQKIALLPLSQNEVPDLNFEICRKHHKHVRTEGQMVSLDPQPHRLQKTWNTIKTATTQVKPRKKEIKTREKFERRILDELLKLFTETDSFYYSLTADLTNSLQRQQTLKDALETENSPMWCQVDDRFFWNKHMLQELTESENPAAGHWILPMIQGFVYIQHCVINMSEEEDITPVNNNSSGFTELQSPDDEDKLQKTYNLILISRRSRFRAGTRYKRRGVDELGHCANYVETEQIIHYGSHIVSFVQVRGSIPVFWRQLGYKYRPPPQLDRGEEETQEAFAKHFNQELSIYNNAVVINLAEQTGKEKVVGDAYLNHILLYDSPDITYISFDFHEYCRGMKFENVSVLIASIEDIIKDMRYYWVDNHGLICNQTGTFRINCIDCLDRTNIVQTAIAKAVMDTQFLRLGLLRPEGKLPTSCRRAFQVMWANNGDIISRQYAGTAALKGDFTRTGERRIAGMMKDGYNSASRYYVNRFKDAYRQATIDLMTGNPVSDDILSLSSEREVEDAELEQTEQEQHERVKQLIEDCKKILIPETEVILGGWALVDADPTSGDPDQEDMDTILVLTKESYFAAEYDDETDRITKYQRVLLEDLVKIELGPEPSLFKSKYQCIRLHYLINGQSGYFHMFRSSKTRFFNNVAVPIKTEEDALESLKAICETFKVALSVKMLNVPFFEGRLERRKSKMPLAQGGSSEYRGGRQHGGLSTFYRELPSFSSMPRNISEGQLMSFVNVGSRALSNVTSQFAKLNPIRNVRVLGKRPGNGSSVQGTGPTIIDALQRQWQRPVFQMDSSEDDSEEDSLRRQKKQSNTSLGTYVSSDFSECSDLEEQDLLASESLDQEIEKQRQDSLLKSCGILATSPTLKTESIQPSKLQFIEDHFSSMEYHCNVDVDDFVLDAMRKASLRHLYRKESENSSFIQDSQEYSSSCQSLSSVTPQIQVSEDISKSLPSVQQDISVYKMSNEVASKSLSSVQQDISLCRMLSKSSDVIDNKMTNIASSTNEVSHLLLQPDISQNENTSKIKPSQSESAIQDFSLTPLNLQNPLSSPIFVKKDLVVSPLSRIAKGVQSLSISLMSGTRGPQKGCLDIEAYEKLKERKKMSQTRILEL</sequence>
<proteinExistence type="predicted"/>
<feature type="domain" description="HSac2" evidence="3">
    <location>
        <begin position="600"/>
        <end position="791"/>
    </location>
</feature>
<name>A0ABM1SBT2_LIMPO</name>
<evidence type="ECO:0000259" key="3">
    <source>
        <dbReference type="PROSITE" id="PS51791"/>
    </source>
</evidence>
<evidence type="ECO:0000259" key="2">
    <source>
        <dbReference type="PROSITE" id="PS50275"/>
    </source>
</evidence>
<gene>
    <name evidence="5" type="primary">LOC106459003</name>
</gene>
<accession>A0ABM1SBT2</accession>
<keyword evidence="4" id="KW-1185">Reference proteome</keyword>